<evidence type="ECO:0000313" key="2">
    <source>
        <dbReference type="Proteomes" id="UP000324595"/>
    </source>
</evidence>
<evidence type="ECO:0008006" key="3">
    <source>
        <dbReference type="Google" id="ProtNLM"/>
    </source>
</evidence>
<proteinExistence type="predicted"/>
<dbReference type="EMBL" id="VNHY01000001">
    <property type="protein sequence ID" value="TYP95127.1"/>
    <property type="molecule type" value="Genomic_DNA"/>
</dbReference>
<organism evidence="1 2">
    <name type="scientific">Fodinibius salinus</name>
    <dbReference type="NCBI Taxonomy" id="860790"/>
    <lineage>
        <taxon>Bacteria</taxon>
        <taxon>Pseudomonadati</taxon>
        <taxon>Balneolota</taxon>
        <taxon>Balneolia</taxon>
        <taxon>Balneolales</taxon>
        <taxon>Balneolaceae</taxon>
        <taxon>Fodinibius</taxon>
    </lineage>
</organism>
<evidence type="ECO:0000313" key="1">
    <source>
        <dbReference type="EMBL" id="TYP95127.1"/>
    </source>
</evidence>
<accession>A0A5D3YMW2</accession>
<name>A0A5D3YMW2_9BACT</name>
<dbReference type="OrthoDB" id="1494876at2"/>
<dbReference type="Proteomes" id="UP000324595">
    <property type="component" value="Unassembled WGS sequence"/>
</dbReference>
<keyword evidence="2" id="KW-1185">Reference proteome</keyword>
<comment type="caution">
    <text evidence="1">The sequence shown here is derived from an EMBL/GenBank/DDBJ whole genome shotgun (WGS) entry which is preliminary data.</text>
</comment>
<dbReference type="AlphaFoldDB" id="A0A5D3YMW2"/>
<gene>
    <name evidence="1" type="ORF">LX73_0422</name>
</gene>
<sequence>MHFITSDELTKYIDSFIHQDTQQHEDHFDLTVSSISVLTQKGALDFGGSEFEAAQEETIIPQKRNDDDDYGWWELSEGMYNAVMNEELNTSKQAAPLLSLHPHARKAGLIANTSIIKNNSANKRIEITFKVPKSGCSIKENARLATLYLLAD</sequence>
<dbReference type="RefSeq" id="WP_148897805.1">
    <property type="nucleotide sequence ID" value="NZ_VNHY01000001.1"/>
</dbReference>
<protein>
    <recommendedName>
        <fullName evidence="3">Deoxycytidine triphosphate deaminase</fullName>
    </recommendedName>
</protein>
<reference evidence="1 2" key="1">
    <citation type="submission" date="2019-07" db="EMBL/GenBank/DDBJ databases">
        <title>Genomic Encyclopedia of Archaeal and Bacterial Type Strains, Phase II (KMG-II): from individual species to whole genera.</title>
        <authorList>
            <person name="Goeker M."/>
        </authorList>
    </citation>
    <scope>NUCLEOTIDE SEQUENCE [LARGE SCALE GENOMIC DNA]</scope>
    <source>
        <strain evidence="1 2">DSM 21935</strain>
    </source>
</reference>